<evidence type="ECO:0000313" key="11">
    <source>
        <dbReference type="Proteomes" id="UP000002275"/>
    </source>
</evidence>
<dbReference type="Proteomes" id="UP000002275">
    <property type="component" value="Chromosome I"/>
</dbReference>
<reference evidence="10 11" key="3">
    <citation type="journal article" date="2011" name="Mol. Syst. Biol.">
        <title>Integrative genome-scale metabolic analysis of Vibrio vulnificus for drug targeting and discovery.</title>
        <authorList>
            <person name="Kim H.U."/>
            <person name="Kim S.Y."/>
            <person name="Jeong H."/>
            <person name="Kim T.Y."/>
            <person name="Kim J.J."/>
            <person name="Choy H.E."/>
            <person name="Yi K.Y."/>
            <person name="Rhee J.H."/>
            <person name="Lee S.Y."/>
        </authorList>
    </citation>
    <scope>NUCLEOTIDE SEQUENCE [LARGE SCALE GENOMIC DNA]</scope>
    <source>
        <strain evidence="10 11">CMCP6</strain>
    </source>
</reference>
<feature type="transmembrane region" description="Helical" evidence="8">
    <location>
        <begin position="374"/>
        <end position="394"/>
    </location>
</feature>
<feature type="domain" description="Major facilitator superfamily (MFS) profile" evidence="9">
    <location>
        <begin position="38"/>
        <end position="424"/>
    </location>
</feature>
<evidence type="ECO:0000256" key="8">
    <source>
        <dbReference type="RuleBase" id="RU365088"/>
    </source>
</evidence>
<evidence type="ECO:0000256" key="2">
    <source>
        <dbReference type="ARBA" id="ARBA00006236"/>
    </source>
</evidence>
<dbReference type="FunFam" id="1.20.1720.10:FF:000005">
    <property type="entry name" value="Bcr/CflA family efflux transporter"/>
    <property type="match status" value="1"/>
</dbReference>
<protein>
    <recommendedName>
        <fullName evidence="8">Bcr/CflA family efflux transporter</fullName>
    </recommendedName>
</protein>
<feature type="transmembrane region" description="Helical" evidence="8">
    <location>
        <begin position="310"/>
        <end position="332"/>
    </location>
</feature>
<dbReference type="KEGG" id="vvu:VV1_2842"/>
<dbReference type="GO" id="GO:1990961">
    <property type="term" value="P:xenobiotic detoxification by transmembrane export across the plasma membrane"/>
    <property type="evidence" value="ECO:0007669"/>
    <property type="project" value="InterPro"/>
</dbReference>
<dbReference type="InterPro" id="IPR011701">
    <property type="entry name" value="MFS"/>
</dbReference>
<feature type="transmembrane region" description="Helical" evidence="8">
    <location>
        <begin position="338"/>
        <end position="362"/>
    </location>
</feature>
<accession>A0A3Q0L6R1</accession>
<keyword evidence="5 8" id="KW-0812">Transmembrane</keyword>
<feature type="transmembrane region" description="Helical" evidence="8">
    <location>
        <begin position="400"/>
        <end position="420"/>
    </location>
</feature>
<feature type="transmembrane region" description="Helical" evidence="8">
    <location>
        <begin position="236"/>
        <end position="269"/>
    </location>
</feature>
<feature type="transmembrane region" description="Helical" evidence="8">
    <location>
        <begin position="281"/>
        <end position="298"/>
    </location>
</feature>
<dbReference type="PROSITE" id="PS50850">
    <property type="entry name" value="MFS"/>
    <property type="match status" value="1"/>
</dbReference>
<dbReference type="SUPFAM" id="SSF103473">
    <property type="entry name" value="MFS general substrate transporter"/>
    <property type="match status" value="1"/>
</dbReference>
<feature type="transmembrane region" description="Helical" evidence="8">
    <location>
        <begin position="134"/>
        <end position="153"/>
    </location>
</feature>
<keyword evidence="8" id="KW-0997">Cell inner membrane</keyword>
<dbReference type="InterPro" id="IPR020846">
    <property type="entry name" value="MFS_dom"/>
</dbReference>
<dbReference type="PANTHER" id="PTHR23502">
    <property type="entry name" value="MAJOR FACILITATOR SUPERFAMILY"/>
    <property type="match status" value="1"/>
</dbReference>
<gene>
    <name evidence="10" type="ordered locus">VV1_2842</name>
</gene>
<feature type="transmembrane region" description="Helical" evidence="8">
    <location>
        <begin position="107"/>
        <end position="128"/>
    </location>
</feature>
<dbReference type="InterPro" id="IPR036259">
    <property type="entry name" value="MFS_trans_sf"/>
</dbReference>
<keyword evidence="4" id="KW-1003">Cell membrane</keyword>
<evidence type="ECO:0000256" key="3">
    <source>
        <dbReference type="ARBA" id="ARBA00022448"/>
    </source>
</evidence>
<dbReference type="InterPro" id="IPR004812">
    <property type="entry name" value="Efflux_drug-R_Bcr/CmlA"/>
</dbReference>
<evidence type="ECO:0000256" key="5">
    <source>
        <dbReference type="ARBA" id="ARBA00022692"/>
    </source>
</evidence>
<reference evidence="11" key="1">
    <citation type="submission" date="2002-12" db="EMBL/GenBank/DDBJ databases">
        <title>Complete genome sequence of Vibrio vulnificus CMCP6.</title>
        <authorList>
            <person name="Rhee J.H."/>
            <person name="Kim S.Y."/>
            <person name="Chung S.S."/>
            <person name="Kim J.J."/>
            <person name="Moon Y.H."/>
            <person name="Jeong H."/>
            <person name="Choy H.E."/>
        </authorList>
    </citation>
    <scope>NUCLEOTIDE SEQUENCE [LARGE SCALE GENOMIC DNA]</scope>
    <source>
        <strain evidence="11">CMCP6</strain>
    </source>
</reference>
<proteinExistence type="inferred from homology"/>
<dbReference type="GO" id="GO:0015385">
    <property type="term" value="F:sodium:proton antiporter activity"/>
    <property type="evidence" value="ECO:0007669"/>
    <property type="project" value="TreeGrafter"/>
</dbReference>
<evidence type="ECO:0000259" key="9">
    <source>
        <dbReference type="PROSITE" id="PS50850"/>
    </source>
</evidence>
<keyword evidence="7 8" id="KW-0472">Membrane</keyword>
<feature type="transmembrane region" description="Helical" evidence="8">
    <location>
        <begin position="37"/>
        <end position="56"/>
    </location>
</feature>
<dbReference type="NCBIfam" id="TIGR00710">
    <property type="entry name" value="efflux_Bcr_CflA"/>
    <property type="match status" value="1"/>
</dbReference>
<evidence type="ECO:0000256" key="4">
    <source>
        <dbReference type="ARBA" id="ARBA00022475"/>
    </source>
</evidence>
<evidence type="ECO:0000256" key="1">
    <source>
        <dbReference type="ARBA" id="ARBA00004651"/>
    </source>
</evidence>
<dbReference type="AlphaFoldDB" id="A0A3Q0L6R1"/>
<feature type="transmembrane region" description="Helical" evidence="8">
    <location>
        <begin position="195"/>
        <end position="215"/>
    </location>
</feature>
<dbReference type="GO" id="GO:0042910">
    <property type="term" value="F:xenobiotic transmembrane transporter activity"/>
    <property type="evidence" value="ECO:0007669"/>
    <property type="project" value="InterPro"/>
</dbReference>
<dbReference type="EMBL" id="AE016795">
    <property type="protein sequence ID" value="AAO11179.1"/>
    <property type="molecule type" value="Genomic_DNA"/>
</dbReference>
<name>A0A3Q0L6R1_VIBVU</name>
<comment type="similarity">
    <text evidence="2 8">Belongs to the major facilitator superfamily. Bcr/CmlA family.</text>
</comment>
<feature type="transmembrane region" description="Helical" evidence="8">
    <location>
        <begin position="165"/>
        <end position="189"/>
    </location>
</feature>
<dbReference type="CDD" id="cd17320">
    <property type="entry name" value="MFS_MdfA_MDR_like"/>
    <property type="match status" value="1"/>
</dbReference>
<evidence type="ECO:0000313" key="10">
    <source>
        <dbReference type="EMBL" id="AAO11179.1"/>
    </source>
</evidence>
<evidence type="ECO:0000256" key="7">
    <source>
        <dbReference type="ARBA" id="ARBA00023136"/>
    </source>
</evidence>
<dbReference type="NCBIfam" id="NF008314">
    <property type="entry name" value="PRK11102.1"/>
    <property type="match status" value="1"/>
</dbReference>
<dbReference type="PANTHER" id="PTHR23502:SF132">
    <property type="entry name" value="POLYAMINE TRANSPORTER 2-RELATED"/>
    <property type="match status" value="1"/>
</dbReference>
<reference evidence="10 11" key="2">
    <citation type="journal article" date="2003" name="Infect. Immun.">
        <title>Characterization and pathogenic significance of Vibrio vulnificus antigens preferentially expressed in septicemic patients.</title>
        <authorList>
            <person name="Kim Y.R."/>
            <person name="Lee S.E."/>
            <person name="Kim C.M."/>
            <person name="Kim S.Y."/>
            <person name="Shin E.K."/>
            <person name="Shin D.H."/>
            <person name="Chung S.S."/>
            <person name="Choy H.E."/>
            <person name="Progulske-Fox A."/>
            <person name="Hillman J.D."/>
            <person name="Handfield M."/>
            <person name="Rhee J.H."/>
        </authorList>
    </citation>
    <scope>NUCLEOTIDE SEQUENCE [LARGE SCALE GENOMIC DNA]</scope>
    <source>
        <strain evidence="10 11">CMCP6</strain>
    </source>
</reference>
<keyword evidence="6 8" id="KW-1133">Transmembrane helix</keyword>
<dbReference type="Pfam" id="PF07690">
    <property type="entry name" value="MFS_1"/>
    <property type="match status" value="1"/>
</dbReference>
<sequence>MEHGQRDCIVTGVLRRNRNQNGESMTNQSQAVSQSQISLFLFAVLGAIGALTPLAIDMYLPAMPTIARDLGVDAGAVQFTLTAYTAGFALGQLIHGPLADSFGRRPVLLLGVLFFGLAAVVSATTNGIDALTYVRTAQGFAGAAAAVIIQAVVRDMFDREDFARAMSFVTLVITIAPLVAPMIGGHLAIWFGWRSIFWVLAFFAVIVIALVWWQIPETLKVENRQPLRFKTTMRNYLKLCCNKTAMGLILSGAFSFSGMFAFLTAGSFVYIDIYGISPDQFGYLFGLNIVAMIIMTSLNGRMVKKVGSHFMLRLGLTVQLIAGLGLFVSWLLDLGLWGTVPFVVLFIGTLSTIGSNAMALLLSGYPNMAGTASSLAGTLRFGTGSLVGALVAILPSGVTWPMVLVMSACSVLSALFYWIFGRKA</sequence>
<dbReference type="Gene3D" id="1.20.1720.10">
    <property type="entry name" value="Multidrug resistance protein D"/>
    <property type="match status" value="1"/>
</dbReference>
<evidence type="ECO:0000256" key="6">
    <source>
        <dbReference type="ARBA" id="ARBA00022989"/>
    </source>
</evidence>
<feature type="transmembrane region" description="Helical" evidence="8">
    <location>
        <begin position="76"/>
        <end position="95"/>
    </location>
</feature>
<organism evidence="10 11">
    <name type="scientific">Vibrio vulnificus (strain CMCP6)</name>
    <dbReference type="NCBI Taxonomy" id="216895"/>
    <lineage>
        <taxon>Bacteria</taxon>
        <taxon>Pseudomonadati</taxon>
        <taxon>Pseudomonadota</taxon>
        <taxon>Gammaproteobacteria</taxon>
        <taxon>Vibrionales</taxon>
        <taxon>Vibrionaceae</taxon>
        <taxon>Vibrio</taxon>
    </lineage>
</organism>
<dbReference type="GO" id="GO:0005886">
    <property type="term" value="C:plasma membrane"/>
    <property type="evidence" value="ECO:0007669"/>
    <property type="project" value="UniProtKB-SubCell"/>
</dbReference>
<comment type="subcellular location">
    <subcellularLocation>
        <location evidence="8">Cell inner membrane</location>
        <topology evidence="8">Multi-pass membrane protein</topology>
    </subcellularLocation>
    <subcellularLocation>
        <location evidence="1">Cell membrane</location>
        <topology evidence="1">Multi-pass membrane protein</topology>
    </subcellularLocation>
</comment>
<keyword evidence="3 8" id="KW-0813">Transport</keyword>